<dbReference type="CDD" id="cd01895">
    <property type="entry name" value="EngA2"/>
    <property type="match status" value="1"/>
</dbReference>
<proteinExistence type="inferred from homology"/>
<dbReference type="InterPro" id="IPR027417">
    <property type="entry name" value="P-loop_NTPase"/>
</dbReference>
<keyword evidence="13" id="KW-1185">Reference proteome</keyword>
<dbReference type="NCBIfam" id="TIGR03594">
    <property type="entry name" value="GTPase_EngA"/>
    <property type="match status" value="1"/>
</dbReference>
<reference evidence="12 13" key="1">
    <citation type="submission" date="2021-02" db="EMBL/GenBank/DDBJ databases">
        <authorList>
            <person name="Han P."/>
        </authorList>
    </citation>
    <scope>NUCLEOTIDE SEQUENCE [LARGE SCALE GENOMIC DNA]</scope>
    <source>
        <strain evidence="12">Candidatus Nitrospira sp. ZN2</strain>
    </source>
</reference>
<dbReference type="InterPro" id="IPR005225">
    <property type="entry name" value="Small_GTP-bd"/>
</dbReference>
<dbReference type="InterPro" id="IPR015946">
    <property type="entry name" value="KH_dom-like_a/b"/>
</dbReference>
<feature type="binding site" evidence="8">
    <location>
        <begin position="263"/>
        <end position="267"/>
    </location>
    <ligand>
        <name>GTP</name>
        <dbReference type="ChEBI" id="CHEBI:37565"/>
        <label>2</label>
    </ligand>
</feature>
<feature type="binding site" evidence="8">
    <location>
        <begin position="153"/>
        <end position="156"/>
    </location>
    <ligand>
        <name>GTP</name>
        <dbReference type="ChEBI" id="CHEBI:37565"/>
        <label>1</label>
    </ligand>
</feature>
<dbReference type="SMART" id="SM00382">
    <property type="entry name" value="AAA"/>
    <property type="match status" value="2"/>
</dbReference>
<dbReference type="PANTHER" id="PTHR43834:SF6">
    <property type="entry name" value="GTPASE DER"/>
    <property type="match status" value="1"/>
</dbReference>
<evidence type="ECO:0000256" key="5">
    <source>
        <dbReference type="ARBA" id="ARBA00022741"/>
    </source>
</evidence>
<feature type="binding site" evidence="8">
    <location>
        <begin position="216"/>
        <end position="223"/>
    </location>
    <ligand>
        <name>GTP</name>
        <dbReference type="ChEBI" id="CHEBI:37565"/>
        <label>2</label>
    </ligand>
</feature>
<keyword evidence="6 8" id="KW-0342">GTP-binding</keyword>
<evidence type="ECO:0000256" key="10">
    <source>
        <dbReference type="RuleBase" id="RU004481"/>
    </source>
</evidence>
<dbReference type="HAMAP" id="MF_00195">
    <property type="entry name" value="GTPase_Der"/>
    <property type="match status" value="1"/>
</dbReference>
<dbReference type="InterPro" id="IPR032859">
    <property type="entry name" value="KH_dom-like"/>
</dbReference>
<evidence type="ECO:0000256" key="2">
    <source>
        <dbReference type="ARBA" id="ARBA00020953"/>
    </source>
</evidence>
<comment type="subunit">
    <text evidence="8">Associates with the 50S ribosomal subunit.</text>
</comment>
<sequence>MIVFLEISVLPSLTMPRSKPARGPVTPLFTLEGGRLPIIALIGRPNVGKSTLFNRILGTRAAIVDDVPGVTRDRNYADTTYRNRHFRLVDTGGLDPTAQEGMLSLIRQQSQLAIAEADILVLVLDARAGLTPPDEEVVATLRGTDKPVFYAINKVDTPKADPLIADFYRLGQEQLYPLSAEHGIGVAELLDDLFPHMVELSEEETASEIPRIAIVGRPNVGKSTLVNSVLGETRVVVSNVPGTTRDPVDSVATFKDRQYVLTDTAGIRRRGRVERGIEGYSVARSLRAIGRSDVAVLLLDAEEGVTEQDTKIAGLVLKQGRACILIVNKWDLKADDVGARETYKQDLERRFPFLAWAPVLFISALGQDFLRGLFALIDQVYLSFCKRVPTGSLNQFFQGLLEEHPLPVRKGKPAKASKSAFMTQVATRPPAFALFVGHPDNMTPAYLRFLENQIRKEYHFSGTPIRLMVRKK</sequence>
<dbReference type="SUPFAM" id="SSF52540">
    <property type="entry name" value="P-loop containing nucleoside triphosphate hydrolases"/>
    <property type="match status" value="2"/>
</dbReference>
<dbReference type="InterPro" id="IPR003593">
    <property type="entry name" value="AAA+_ATPase"/>
</dbReference>
<feature type="binding site" evidence="8">
    <location>
        <begin position="90"/>
        <end position="94"/>
    </location>
    <ligand>
        <name>GTP</name>
        <dbReference type="ChEBI" id="CHEBI:37565"/>
        <label>1</label>
    </ligand>
</feature>
<evidence type="ECO:0000256" key="4">
    <source>
        <dbReference type="ARBA" id="ARBA00022737"/>
    </source>
</evidence>
<accession>A0ABM8QTL8</accession>
<keyword evidence="4 10" id="KW-0677">Repeat</keyword>
<evidence type="ECO:0000256" key="7">
    <source>
        <dbReference type="ARBA" id="ARBA00032345"/>
    </source>
</evidence>
<evidence type="ECO:0000256" key="3">
    <source>
        <dbReference type="ARBA" id="ARBA00022517"/>
    </source>
</evidence>
<evidence type="ECO:0000313" key="13">
    <source>
        <dbReference type="Proteomes" id="UP000675880"/>
    </source>
</evidence>
<comment type="caution">
    <text evidence="12">The sequence shown here is derived from an EMBL/GenBank/DDBJ whole genome shotgun (WGS) entry which is preliminary data.</text>
</comment>
<evidence type="ECO:0000313" key="12">
    <source>
        <dbReference type="EMBL" id="CAE6714637.1"/>
    </source>
</evidence>
<dbReference type="CDD" id="cd01894">
    <property type="entry name" value="EngA1"/>
    <property type="match status" value="1"/>
</dbReference>
<dbReference type="Pfam" id="PF14714">
    <property type="entry name" value="KH_dom-like"/>
    <property type="match status" value="1"/>
</dbReference>
<keyword evidence="3 8" id="KW-0690">Ribosome biogenesis</keyword>
<dbReference type="Gene3D" id="3.40.50.300">
    <property type="entry name" value="P-loop containing nucleotide triphosphate hydrolases"/>
    <property type="match status" value="2"/>
</dbReference>
<feature type="domain" description="EngA-type G" evidence="11">
    <location>
        <begin position="37"/>
        <end position="201"/>
    </location>
</feature>
<dbReference type="Gene3D" id="3.30.300.20">
    <property type="match status" value="1"/>
</dbReference>
<evidence type="ECO:0000259" key="11">
    <source>
        <dbReference type="PROSITE" id="PS51712"/>
    </source>
</evidence>
<dbReference type="Pfam" id="PF01926">
    <property type="entry name" value="MMR_HSR1"/>
    <property type="match status" value="2"/>
</dbReference>
<dbReference type="Proteomes" id="UP000675880">
    <property type="component" value="Unassembled WGS sequence"/>
</dbReference>
<evidence type="ECO:0000256" key="9">
    <source>
        <dbReference type="PROSITE-ProRule" id="PRU01049"/>
    </source>
</evidence>
<feature type="domain" description="EngA-type G" evidence="11">
    <location>
        <begin position="210"/>
        <end position="385"/>
    </location>
</feature>
<feature type="binding site" evidence="8">
    <location>
        <begin position="43"/>
        <end position="50"/>
    </location>
    <ligand>
        <name>GTP</name>
        <dbReference type="ChEBI" id="CHEBI:37565"/>
        <label>1</label>
    </ligand>
</feature>
<evidence type="ECO:0000256" key="8">
    <source>
        <dbReference type="HAMAP-Rule" id="MF_00195"/>
    </source>
</evidence>
<dbReference type="InterPro" id="IPR006073">
    <property type="entry name" value="GTP-bd"/>
</dbReference>
<keyword evidence="5 8" id="KW-0547">Nucleotide-binding</keyword>
<evidence type="ECO:0000256" key="1">
    <source>
        <dbReference type="ARBA" id="ARBA00008279"/>
    </source>
</evidence>
<protein>
    <recommendedName>
        <fullName evidence="2 8">GTPase Der</fullName>
    </recommendedName>
    <alternativeName>
        <fullName evidence="7 8">GTP-binding protein EngA</fullName>
    </alternativeName>
</protein>
<dbReference type="InterPro" id="IPR031166">
    <property type="entry name" value="G_ENGA"/>
</dbReference>
<name>A0ABM8QTL8_9BACT</name>
<gene>
    <name evidence="8 12" type="primary">der</name>
    <name evidence="12" type="ORF">NSPZN2_11389</name>
</gene>
<comment type="function">
    <text evidence="8 10">GTPase that plays an essential role in the late steps of ribosome biogenesis.</text>
</comment>
<feature type="binding site" evidence="8">
    <location>
        <begin position="328"/>
        <end position="331"/>
    </location>
    <ligand>
        <name>GTP</name>
        <dbReference type="ChEBI" id="CHEBI:37565"/>
        <label>2</label>
    </ligand>
</feature>
<evidence type="ECO:0000256" key="6">
    <source>
        <dbReference type="ARBA" id="ARBA00023134"/>
    </source>
</evidence>
<dbReference type="PIRSF" id="PIRSF006485">
    <property type="entry name" value="GTP-binding_EngA"/>
    <property type="match status" value="1"/>
</dbReference>
<dbReference type="PROSITE" id="PS51712">
    <property type="entry name" value="G_ENGA"/>
    <property type="match status" value="2"/>
</dbReference>
<dbReference type="InterPro" id="IPR016484">
    <property type="entry name" value="GTPase_Der"/>
</dbReference>
<comment type="similarity">
    <text evidence="1 8 9 10">Belongs to the TRAFAC class TrmE-Era-EngA-EngB-Septin-like GTPase superfamily. EngA (Der) GTPase family.</text>
</comment>
<dbReference type="EMBL" id="CAJNBJ010000001">
    <property type="protein sequence ID" value="CAE6714637.1"/>
    <property type="molecule type" value="Genomic_DNA"/>
</dbReference>
<dbReference type="PANTHER" id="PTHR43834">
    <property type="entry name" value="GTPASE DER"/>
    <property type="match status" value="1"/>
</dbReference>
<dbReference type="NCBIfam" id="TIGR00231">
    <property type="entry name" value="small_GTP"/>
    <property type="match status" value="2"/>
</dbReference>
<organism evidence="12 13">
    <name type="scientific">Nitrospira defluvii</name>
    <dbReference type="NCBI Taxonomy" id="330214"/>
    <lineage>
        <taxon>Bacteria</taxon>
        <taxon>Pseudomonadati</taxon>
        <taxon>Nitrospirota</taxon>
        <taxon>Nitrospiria</taxon>
        <taxon>Nitrospirales</taxon>
        <taxon>Nitrospiraceae</taxon>
        <taxon>Nitrospira</taxon>
    </lineage>
</organism>
<dbReference type="PRINTS" id="PR00326">
    <property type="entry name" value="GTP1OBG"/>
</dbReference>